<proteinExistence type="predicted"/>
<sequence>MTEDTLVVVYPSLFAENKINQLIENIKRILKIKNLKFGKITKDDFLICVQADDPVFVSSAIALLFGIKQIVIAKKIKNDFKTIVSQVGEIGSNLLLKGEKFYVKADGNAKGFVIKDLELAATSTLIQKNQKISAKPGTEAKHDKLLQIYVTKSNAYVCIFVDEGLGGTVNNSQMRKTVCSVYDEFSALNCLETIKQGFEVKLLICYETRENVIHLVKIIDKILPRMLRPEVEIEFHKIQEYGKNQEGYYQKIFHITNLQIKFCRNTLTKGESKHYVSTISLAVSPLIFGNELRRILQKQCYGQVLDAHFPLSGIDSEIMKNAKEIGMEKYFSKIEKLSKMKPFTNEKIDNRRSSSKKKIIKVKLGPNNVHAILDSLEIEH</sequence>
<accession>A0A075HLT6</accession>
<dbReference type="SUPFAM" id="SSF143437">
    <property type="entry name" value="THUMP domain-like"/>
    <property type="match status" value="1"/>
</dbReference>
<name>A0A075HLT6_9ARCH</name>
<dbReference type="Gene3D" id="3.30.2130.30">
    <property type="match status" value="1"/>
</dbReference>
<evidence type="ECO:0000313" key="1">
    <source>
        <dbReference type="EMBL" id="AIF16235.1"/>
    </source>
</evidence>
<reference evidence="1" key="1">
    <citation type="journal article" date="2014" name="Genome Biol. Evol.">
        <title>Pangenome evidence for extensive interdomain horizontal transfer affecting lineage core and shell genes in uncultured planktonic thaumarchaeota and euryarchaeota.</title>
        <authorList>
            <person name="Deschamps P."/>
            <person name="Zivanovic Y."/>
            <person name="Moreira D."/>
            <person name="Rodriguez-Valera F."/>
            <person name="Lopez-Garcia P."/>
        </authorList>
    </citation>
    <scope>NUCLEOTIDE SEQUENCE</scope>
</reference>
<protein>
    <submittedName>
        <fullName evidence="1">Thiamine biosynthesis ATP pyrophosphatase-like protein (ThiI)</fullName>
    </submittedName>
</protein>
<dbReference type="EMBL" id="KF901049">
    <property type="protein sequence ID" value="AIF16235.1"/>
    <property type="molecule type" value="Genomic_DNA"/>
</dbReference>
<dbReference type="AlphaFoldDB" id="A0A075HLT6"/>
<gene>
    <name evidence="1" type="primary">thiI</name>
</gene>
<organism evidence="1">
    <name type="scientific">uncultured marine thaumarchaeote KM3_73_B11</name>
    <dbReference type="NCBI Taxonomy" id="1456265"/>
    <lineage>
        <taxon>Archaea</taxon>
        <taxon>Nitrososphaerota</taxon>
        <taxon>environmental samples</taxon>
    </lineage>
</organism>